<evidence type="ECO:0000313" key="3">
    <source>
        <dbReference type="Proteomes" id="UP001335100"/>
    </source>
</evidence>
<keyword evidence="1" id="KW-0732">Signal</keyword>
<evidence type="ECO:0000313" key="2">
    <source>
        <dbReference type="EMBL" id="MEE1933293.1"/>
    </source>
</evidence>
<keyword evidence="3" id="KW-1185">Reference proteome</keyword>
<dbReference type="PROSITE" id="PS51257">
    <property type="entry name" value="PROKAR_LIPOPROTEIN"/>
    <property type="match status" value="1"/>
</dbReference>
<evidence type="ECO:0000256" key="1">
    <source>
        <dbReference type="SAM" id="SignalP"/>
    </source>
</evidence>
<accession>A0ABU7HP35</accession>
<comment type="caution">
    <text evidence="2">The sequence shown here is derived from an EMBL/GenBank/DDBJ whole genome shotgun (WGS) entry which is preliminary data.</text>
</comment>
<evidence type="ECO:0008006" key="4">
    <source>
        <dbReference type="Google" id="ProtNLM"/>
    </source>
</evidence>
<feature type="chain" id="PRO_5045215156" description="Lipoprotein" evidence="1">
    <location>
        <begin position="21"/>
        <end position="94"/>
    </location>
</feature>
<name>A0ABU7HP35_9PSED</name>
<dbReference type="Proteomes" id="UP001335100">
    <property type="component" value="Unassembled WGS sequence"/>
</dbReference>
<proteinExistence type="predicted"/>
<reference evidence="2 3" key="1">
    <citation type="submission" date="2024-01" db="EMBL/GenBank/DDBJ databases">
        <title>Unpublished Manusciprt.</title>
        <authorList>
            <person name="Duman M."/>
            <person name="Valdes E.G."/>
            <person name="Ajmi N."/>
            <person name="Altun S."/>
            <person name="Saticioglu I.B."/>
        </authorList>
    </citation>
    <scope>NUCLEOTIDE SEQUENCE [LARGE SCALE GENOMIC DNA]</scope>
    <source>
        <strain evidence="2 3">148P</strain>
    </source>
</reference>
<organism evidence="2 3">
    <name type="scientific">Pseudomonas ulcerans</name>
    <dbReference type="NCBI Taxonomy" id="3115852"/>
    <lineage>
        <taxon>Bacteria</taxon>
        <taxon>Pseudomonadati</taxon>
        <taxon>Pseudomonadota</taxon>
        <taxon>Gammaproteobacteria</taxon>
        <taxon>Pseudomonadales</taxon>
        <taxon>Pseudomonadaceae</taxon>
        <taxon>Pseudomonas</taxon>
    </lineage>
</organism>
<dbReference type="RefSeq" id="WP_330074180.1">
    <property type="nucleotide sequence ID" value="NZ_JAZDQJ010000007.1"/>
</dbReference>
<dbReference type="EMBL" id="JAZDQJ010000007">
    <property type="protein sequence ID" value="MEE1933293.1"/>
    <property type="molecule type" value="Genomic_DNA"/>
</dbReference>
<feature type="signal peptide" evidence="1">
    <location>
        <begin position="1"/>
        <end position="20"/>
    </location>
</feature>
<gene>
    <name evidence="2" type="ORF">V0R50_08670</name>
</gene>
<protein>
    <recommendedName>
        <fullName evidence="4">Lipoprotein</fullName>
    </recommendedName>
</protein>
<sequence length="94" mass="9982">MKTLSFIASLALLVSCSAQSADQNDGNNTASDKAAVSACKSALALKKSVNAVYVLPISHVRAGDGYEVFLSHDGEQWLCMTDGYNNVSQLEKRG</sequence>